<dbReference type="CDD" id="cd07820">
    <property type="entry name" value="SRPBCC_3"/>
    <property type="match status" value="1"/>
</dbReference>
<accession>A0A917G7C3</accession>
<dbReference type="InterPro" id="IPR005031">
    <property type="entry name" value="COQ10_START"/>
</dbReference>
<name>A0A917G7C3_9BACL</name>
<evidence type="ECO:0000313" key="2">
    <source>
        <dbReference type="EMBL" id="GGG25495.1"/>
    </source>
</evidence>
<dbReference type="Pfam" id="PF03364">
    <property type="entry name" value="Polyketide_cyc"/>
    <property type="match status" value="1"/>
</dbReference>
<dbReference type="EMBL" id="BMGR01000023">
    <property type="protein sequence ID" value="GGG25495.1"/>
    <property type="molecule type" value="Genomic_DNA"/>
</dbReference>
<gene>
    <name evidence="2" type="ORF">GCM10010916_47420</name>
</gene>
<protein>
    <recommendedName>
        <fullName evidence="1">Coenzyme Q-binding protein COQ10 START domain-containing protein</fullName>
    </recommendedName>
</protein>
<evidence type="ECO:0000313" key="3">
    <source>
        <dbReference type="Proteomes" id="UP000644756"/>
    </source>
</evidence>
<reference evidence="2" key="2">
    <citation type="submission" date="2020-09" db="EMBL/GenBank/DDBJ databases">
        <authorList>
            <person name="Sun Q."/>
            <person name="Zhou Y."/>
        </authorList>
    </citation>
    <scope>NUCLEOTIDE SEQUENCE</scope>
    <source>
        <strain evidence="2">CGMCC 1.12987</strain>
    </source>
</reference>
<proteinExistence type="predicted"/>
<feature type="domain" description="Coenzyme Q-binding protein COQ10 START" evidence="1">
    <location>
        <begin position="26"/>
        <end position="90"/>
    </location>
</feature>
<sequence length="127" mass="14558">MESTAKTNEKAVAGVTSGLINVGESVTWEAVHFGIKQHLTAKITELEEPFYFADEMVSGAFKRFWHKHEFIERGSQTLMIDTFDYTSPLGWIGKVADVLFLEKYMKSFLLERNLYIKKVAESEQQES</sequence>
<organism evidence="2 3">
    <name type="scientific">Paenibacillus abyssi</name>
    <dbReference type="NCBI Taxonomy" id="1340531"/>
    <lineage>
        <taxon>Bacteria</taxon>
        <taxon>Bacillati</taxon>
        <taxon>Bacillota</taxon>
        <taxon>Bacilli</taxon>
        <taxon>Bacillales</taxon>
        <taxon>Paenibacillaceae</taxon>
        <taxon>Paenibacillus</taxon>
    </lineage>
</organism>
<reference evidence="2" key="1">
    <citation type="journal article" date="2014" name="Int. J. Syst. Evol. Microbiol.">
        <title>Complete genome sequence of Corynebacterium casei LMG S-19264T (=DSM 44701T), isolated from a smear-ripened cheese.</title>
        <authorList>
            <consortium name="US DOE Joint Genome Institute (JGI-PGF)"/>
            <person name="Walter F."/>
            <person name="Albersmeier A."/>
            <person name="Kalinowski J."/>
            <person name="Ruckert C."/>
        </authorList>
    </citation>
    <scope>NUCLEOTIDE SEQUENCE</scope>
    <source>
        <strain evidence="2">CGMCC 1.12987</strain>
    </source>
</reference>
<dbReference type="SUPFAM" id="SSF55961">
    <property type="entry name" value="Bet v1-like"/>
    <property type="match status" value="1"/>
</dbReference>
<evidence type="ECO:0000259" key="1">
    <source>
        <dbReference type="Pfam" id="PF03364"/>
    </source>
</evidence>
<dbReference type="AlphaFoldDB" id="A0A917G7C3"/>
<dbReference type="InterPro" id="IPR023393">
    <property type="entry name" value="START-like_dom_sf"/>
</dbReference>
<comment type="caution">
    <text evidence="2">The sequence shown here is derived from an EMBL/GenBank/DDBJ whole genome shotgun (WGS) entry which is preliminary data.</text>
</comment>
<keyword evidence="3" id="KW-1185">Reference proteome</keyword>
<dbReference type="Proteomes" id="UP000644756">
    <property type="component" value="Unassembled WGS sequence"/>
</dbReference>
<dbReference type="Gene3D" id="3.30.530.20">
    <property type="match status" value="1"/>
</dbReference>